<keyword evidence="19" id="KW-1185">Reference proteome</keyword>
<evidence type="ECO:0000256" key="6">
    <source>
        <dbReference type="ARBA" id="ARBA00022448"/>
    </source>
</evidence>
<evidence type="ECO:0000256" key="7">
    <source>
        <dbReference type="ARBA" id="ARBA00022617"/>
    </source>
</evidence>
<feature type="binding site" description="covalent" evidence="15">
    <location>
        <position position="90"/>
    </location>
    <ligand>
        <name>heme c</name>
        <dbReference type="ChEBI" id="CHEBI:61717"/>
        <label>1</label>
    </ligand>
</feature>
<comment type="subcellular location">
    <subcellularLocation>
        <location evidence="2 14">Periplasm</location>
    </subcellularLocation>
</comment>
<dbReference type="PANTHER" id="PTHR38604">
    <property type="entry name" value="PERIPLASMIC NITRATE REDUCTASE, ELECTRON TRANSFER SUBUNIT"/>
    <property type="match status" value="1"/>
</dbReference>
<comment type="PTM">
    <text evidence="15">Binds 2 heme C groups per subunit.</text>
</comment>
<keyword evidence="10 14" id="KW-0574">Periplasm</keyword>
<dbReference type="Gene3D" id="1.10.1130.10">
    <property type="entry name" value="Flavocytochrome C3, Chain A"/>
    <property type="match status" value="1"/>
</dbReference>
<accession>K9HLV4</accession>
<comment type="function">
    <text evidence="1">Electron transfer subunit of the periplasmic nitrate reductase complex NapAB. Receives electrons from the membrane-anchored tetraheme c-type NapC protein and transfers these to NapA subunit, thus allowing electron flow between membrane and periplasm. Essential for periplasmic nitrate reduction with nitrate as the terminal electron acceptor.</text>
</comment>
<evidence type="ECO:0000256" key="14">
    <source>
        <dbReference type="PIRNR" id="PIRNR006105"/>
    </source>
</evidence>
<evidence type="ECO:0000256" key="15">
    <source>
        <dbReference type="PIRSR" id="PIRSR006105-1"/>
    </source>
</evidence>
<evidence type="ECO:0000256" key="17">
    <source>
        <dbReference type="SAM" id="SignalP"/>
    </source>
</evidence>
<comment type="subunit">
    <text evidence="4 14">Component of the periplasmic nitrate reductase NapAB complex composed of NapA and NapB.</text>
</comment>
<evidence type="ECO:0000313" key="19">
    <source>
        <dbReference type="Proteomes" id="UP000009881"/>
    </source>
</evidence>
<organism evidence="18 19">
    <name type="scientific">Caenispirillum salinarum AK4</name>
    <dbReference type="NCBI Taxonomy" id="1238182"/>
    <lineage>
        <taxon>Bacteria</taxon>
        <taxon>Pseudomonadati</taxon>
        <taxon>Pseudomonadota</taxon>
        <taxon>Alphaproteobacteria</taxon>
        <taxon>Rhodospirillales</taxon>
        <taxon>Novispirillaceae</taxon>
        <taxon>Caenispirillum</taxon>
    </lineage>
</organism>
<evidence type="ECO:0000256" key="16">
    <source>
        <dbReference type="PIRSR" id="PIRSR006105-2"/>
    </source>
</evidence>
<evidence type="ECO:0000256" key="5">
    <source>
        <dbReference type="ARBA" id="ARBA00013773"/>
    </source>
</evidence>
<evidence type="ECO:0000256" key="1">
    <source>
        <dbReference type="ARBA" id="ARBA00002599"/>
    </source>
</evidence>
<feature type="chain" id="PRO_5003930314" description="Periplasmic nitrate reductase, electron transfer subunit" evidence="17">
    <location>
        <begin position="27"/>
        <end position="150"/>
    </location>
</feature>
<dbReference type="InterPro" id="IPR036280">
    <property type="entry name" value="Multihaem_cyt_sf"/>
</dbReference>
<dbReference type="STRING" id="1238182.C882_3701"/>
<sequence>MNRFQKILTTAGAGLVALGIAFAATAAGPDASVQSLRGPVAVDSANAKPDIHGVEEGNSFGRSYRQQPPLIPHRIDKYEVDLKTNQCLSCHDWPFNTEFGAPKVSETHYVDRQGNRLDDVARTRWFCTQCHVPQMDAPELVENTFEPARD</sequence>
<keyword evidence="7 15" id="KW-0349">Heme</keyword>
<dbReference type="AlphaFoldDB" id="K9HLV4"/>
<dbReference type="GO" id="GO:0046872">
    <property type="term" value="F:metal ion binding"/>
    <property type="evidence" value="ECO:0007669"/>
    <property type="project" value="UniProtKB-KW"/>
</dbReference>
<feature type="binding site" description="axial binding residue" evidence="16">
    <location>
        <position position="131"/>
    </location>
    <ligand>
        <name>heme c</name>
        <dbReference type="ChEBI" id="CHEBI:61717"/>
        <label>2</label>
    </ligand>
    <ligandPart>
        <name>Fe</name>
        <dbReference type="ChEBI" id="CHEBI:18248"/>
    </ligandPart>
</feature>
<evidence type="ECO:0000256" key="3">
    <source>
        <dbReference type="ARBA" id="ARBA00007368"/>
    </source>
</evidence>
<dbReference type="SUPFAM" id="SSF48695">
    <property type="entry name" value="Multiheme cytochromes"/>
    <property type="match status" value="1"/>
</dbReference>
<feature type="binding site" description="covalent" evidence="15">
    <location>
        <position position="127"/>
    </location>
    <ligand>
        <name>heme c</name>
        <dbReference type="ChEBI" id="CHEBI:61717"/>
        <label>2</label>
    </ligand>
</feature>
<keyword evidence="8 16" id="KW-0479">Metal-binding</keyword>
<dbReference type="eggNOG" id="COG3043">
    <property type="taxonomic scope" value="Bacteria"/>
</dbReference>
<reference evidence="18 19" key="1">
    <citation type="journal article" date="2013" name="Genome Announc.">
        <title>Draft Genome Sequence of an Alphaproteobacterium, Caenispirillum salinarum AK4(T), Isolated from a Solar Saltern.</title>
        <authorList>
            <person name="Khatri I."/>
            <person name="Singh A."/>
            <person name="Korpole S."/>
            <person name="Pinnaka A.K."/>
            <person name="Subramanian S."/>
        </authorList>
    </citation>
    <scope>NUCLEOTIDE SEQUENCE [LARGE SCALE GENOMIC DNA]</scope>
    <source>
        <strain evidence="18 19">AK4</strain>
    </source>
</reference>
<feature type="binding site" description="covalent" evidence="15">
    <location>
        <position position="130"/>
    </location>
    <ligand>
        <name>heme c</name>
        <dbReference type="ChEBI" id="CHEBI:61717"/>
        <label>2</label>
    </ligand>
</feature>
<dbReference type="Pfam" id="PF03892">
    <property type="entry name" value="NapB"/>
    <property type="match status" value="1"/>
</dbReference>
<dbReference type="PATRIC" id="fig|1238182.3.peg.1364"/>
<dbReference type="OrthoDB" id="13290at2"/>
<evidence type="ECO:0000256" key="12">
    <source>
        <dbReference type="ARBA" id="ARBA00023004"/>
    </source>
</evidence>
<evidence type="ECO:0000256" key="4">
    <source>
        <dbReference type="ARBA" id="ARBA00011752"/>
    </source>
</evidence>
<dbReference type="PANTHER" id="PTHR38604:SF1">
    <property type="entry name" value="PERIPLASMIC NITRATE REDUCTASE, ELECTRON TRANSFER SUBUNIT"/>
    <property type="match status" value="1"/>
</dbReference>
<dbReference type="EMBL" id="ANHY01000006">
    <property type="protein sequence ID" value="EKV31328.1"/>
    <property type="molecule type" value="Genomic_DNA"/>
</dbReference>
<comment type="caution">
    <text evidence="18">The sequence shown here is derived from an EMBL/GenBank/DDBJ whole genome shotgun (WGS) entry which is preliminary data.</text>
</comment>
<feature type="binding site" description="axial binding residue" evidence="16">
    <location>
        <position position="108"/>
    </location>
    <ligand>
        <name>heme c</name>
        <dbReference type="ChEBI" id="CHEBI:61717"/>
        <label>2</label>
    </ligand>
    <ligandPart>
        <name>Fe</name>
        <dbReference type="ChEBI" id="CHEBI:18248"/>
    </ligandPart>
</feature>
<evidence type="ECO:0000256" key="9">
    <source>
        <dbReference type="ARBA" id="ARBA00022729"/>
    </source>
</evidence>
<gene>
    <name evidence="18" type="ORF">C882_3701</name>
</gene>
<keyword evidence="6 14" id="KW-0813">Transport</keyword>
<dbReference type="FunFam" id="1.10.1130.10:FF:000001">
    <property type="entry name" value="Periplasmic nitrate reductase, electron transfer subunit"/>
    <property type="match status" value="1"/>
</dbReference>
<dbReference type="GO" id="GO:0009061">
    <property type="term" value="P:anaerobic respiration"/>
    <property type="evidence" value="ECO:0007669"/>
    <property type="project" value="InterPro"/>
</dbReference>
<dbReference type="InterPro" id="IPR005591">
    <property type="entry name" value="NapB"/>
</dbReference>
<dbReference type="PIRSF" id="PIRSF006105">
    <property type="entry name" value="NapB"/>
    <property type="match status" value="1"/>
</dbReference>
<dbReference type="Proteomes" id="UP000009881">
    <property type="component" value="Unassembled WGS sequence"/>
</dbReference>
<name>K9HLV4_9PROT</name>
<keyword evidence="9 17" id="KW-0732">Signal</keyword>
<keyword evidence="11 14" id="KW-0249">Electron transport</keyword>
<evidence type="ECO:0000256" key="8">
    <source>
        <dbReference type="ARBA" id="ARBA00022723"/>
    </source>
</evidence>
<dbReference type="GO" id="GO:0042597">
    <property type="term" value="C:periplasmic space"/>
    <property type="evidence" value="ECO:0007669"/>
    <property type="project" value="UniProtKB-SubCell"/>
</dbReference>
<evidence type="ECO:0000313" key="18">
    <source>
        <dbReference type="EMBL" id="EKV31328.1"/>
    </source>
</evidence>
<feature type="binding site" description="axial binding residue" evidence="16">
    <location>
        <position position="91"/>
    </location>
    <ligand>
        <name>heme c</name>
        <dbReference type="ChEBI" id="CHEBI:61717"/>
        <label>1</label>
    </ligand>
    <ligandPart>
        <name>Fe</name>
        <dbReference type="ChEBI" id="CHEBI:18248"/>
    </ligandPart>
</feature>
<keyword evidence="12 16" id="KW-0408">Iron</keyword>
<proteinExistence type="inferred from homology"/>
<protein>
    <recommendedName>
        <fullName evidence="5 14">Periplasmic nitrate reductase, electron transfer subunit</fullName>
    </recommendedName>
    <alternativeName>
        <fullName evidence="13 14">Diheme cytochrome c NapB</fullName>
    </alternativeName>
</protein>
<feature type="signal peptide" evidence="17">
    <location>
        <begin position="1"/>
        <end position="26"/>
    </location>
</feature>
<feature type="binding site" description="covalent" evidence="15">
    <location>
        <position position="87"/>
    </location>
    <ligand>
        <name>heme c</name>
        <dbReference type="ChEBI" id="CHEBI:61717"/>
        <label>1</label>
    </ligand>
</feature>
<comment type="similarity">
    <text evidence="3 14">Belongs to the NapB family.</text>
</comment>
<evidence type="ECO:0000256" key="10">
    <source>
        <dbReference type="ARBA" id="ARBA00022764"/>
    </source>
</evidence>
<evidence type="ECO:0000256" key="2">
    <source>
        <dbReference type="ARBA" id="ARBA00004418"/>
    </source>
</evidence>
<evidence type="ECO:0000256" key="11">
    <source>
        <dbReference type="ARBA" id="ARBA00022982"/>
    </source>
</evidence>
<dbReference type="RefSeq" id="WP_009539809.1">
    <property type="nucleotide sequence ID" value="NZ_ANHY01000006.1"/>
</dbReference>
<evidence type="ECO:0000256" key="13">
    <source>
        <dbReference type="ARBA" id="ARBA00031832"/>
    </source>
</evidence>
<feature type="binding site" description="axial binding residue" evidence="16">
    <location>
        <position position="73"/>
    </location>
    <ligand>
        <name>heme c</name>
        <dbReference type="ChEBI" id="CHEBI:61717"/>
        <label>1</label>
    </ligand>
    <ligandPart>
        <name>Fe</name>
        <dbReference type="ChEBI" id="CHEBI:18248"/>
    </ligandPart>
</feature>